<dbReference type="EMBL" id="MNYI01000174">
    <property type="protein sequence ID" value="OIP38574.1"/>
    <property type="molecule type" value="Genomic_DNA"/>
</dbReference>
<dbReference type="Pfam" id="PF02635">
    <property type="entry name" value="DsrE"/>
    <property type="match status" value="1"/>
</dbReference>
<dbReference type="Gene3D" id="3.40.1260.10">
    <property type="entry name" value="DsrEFH-like"/>
    <property type="match status" value="1"/>
</dbReference>
<name>A0A1J5E5J7_9BACT</name>
<sequence length="115" mass="12698">MKKIAVVIYALPFNTIGNAEALRCAVGLTIEDENKVQVLFINDGVWTAASLDCQAAKNQELDKHVETLLMMEAELMAEEEALIDRGIKVDNSAIITRPRAEINQIIRNADVVIGF</sequence>
<dbReference type="AlphaFoldDB" id="A0A1J5E5J7"/>
<accession>A0A1J5E5J7</accession>
<protein>
    <submittedName>
        <fullName evidence="1">Uncharacterized protein</fullName>
    </submittedName>
</protein>
<dbReference type="InterPro" id="IPR003787">
    <property type="entry name" value="Sulphur_relay_DsrE/F-like"/>
</dbReference>
<dbReference type="Proteomes" id="UP000183085">
    <property type="component" value="Unassembled WGS sequence"/>
</dbReference>
<reference evidence="1 2" key="1">
    <citation type="journal article" date="2016" name="Environ. Microbiol.">
        <title>Genomic resolution of a cold subsurface aquifer community provides metabolic insights for novel microbes adapted to high CO concentrations.</title>
        <authorList>
            <person name="Probst A.J."/>
            <person name="Castelle C.J."/>
            <person name="Singh A."/>
            <person name="Brown C.T."/>
            <person name="Anantharaman K."/>
            <person name="Sharon I."/>
            <person name="Hug L.A."/>
            <person name="Burstein D."/>
            <person name="Emerson J.B."/>
            <person name="Thomas B.C."/>
            <person name="Banfield J.F."/>
        </authorList>
    </citation>
    <scope>NUCLEOTIDE SEQUENCE [LARGE SCALE GENOMIC DNA]</scope>
    <source>
        <strain evidence="1">CG2_30_40_21</strain>
    </source>
</reference>
<proteinExistence type="predicted"/>
<comment type="caution">
    <text evidence="1">The sequence shown here is derived from an EMBL/GenBank/DDBJ whole genome shotgun (WGS) entry which is preliminary data.</text>
</comment>
<evidence type="ECO:0000313" key="2">
    <source>
        <dbReference type="Proteomes" id="UP000183085"/>
    </source>
</evidence>
<gene>
    <name evidence="1" type="ORF">AUJ95_06460</name>
</gene>
<evidence type="ECO:0000313" key="1">
    <source>
        <dbReference type="EMBL" id="OIP38574.1"/>
    </source>
</evidence>
<dbReference type="SUPFAM" id="SSF75169">
    <property type="entry name" value="DsrEFH-like"/>
    <property type="match status" value="1"/>
</dbReference>
<organism evidence="1 2">
    <name type="scientific">Candidatus Desantisbacteria bacterium CG2_30_40_21</name>
    <dbReference type="NCBI Taxonomy" id="1817895"/>
    <lineage>
        <taxon>Bacteria</taxon>
        <taxon>Candidatus Desantisiibacteriota</taxon>
    </lineage>
</organism>
<dbReference type="STRING" id="1817895.AUJ95_06460"/>
<dbReference type="InterPro" id="IPR027396">
    <property type="entry name" value="DsrEFH-like"/>
</dbReference>